<dbReference type="Gramene" id="novel_model_3325_5bd9a17a">
    <property type="protein sequence ID" value="cds.novel_model_3325_5bd9a17a"/>
    <property type="gene ID" value="novel_gene_1765_5bd9a17a"/>
</dbReference>
<name>A0A803QZP2_CANSA</name>
<organism evidence="1 2">
    <name type="scientific">Cannabis sativa</name>
    <name type="common">Hemp</name>
    <name type="synonym">Marijuana</name>
    <dbReference type="NCBI Taxonomy" id="3483"/>
    <lineage>
        <taxon>Eukaryota</taxon>
        <taxon>Viridiplantae</taxon>
        <taxon>Streptophyta</taxon>
        <taxon>Embryophyta</taxon>
        <taxon>Tracheophyta</taxon>
        <taxon>Spermatophyta</taxon>
        <taxon>Magnoliopsida</taxon>
        <taxon>eudicotyledons</taxon>
        <taxon>Gunneridae</taxon>
        <taxon>Pentapetalae</taxon>
        <taxon>rosids</taxon>
        <taxon>fabids</taxon>
        <taxon>Rosales</taxon>
        <taxon>Cannabaceae</taxon>
        <taxon>Cannabis</taxon>
    </lineage>
</organism>
<dbReference type="EnsemblPlants" id="novel_model_3325_5bd9a17a">
    <property type="protein sequence ID" value="cds.novel_model_3325_5bd9a17a"/>
    <property type="gene ID" value="novel_gene_1765_5bd9a17a"/>
</dbReference>
<evidence type="ECO:0000313" key="1">
    <source>
        <dbReference type="EnsemblPlants" id="cds.novel_model_3325_5bd9a17a"/>
    </source>
</evidence>
<evidence type="ECO:0000313" key="2">
    <source>
        <dbReference type="Proteomes" id="UP000596661"/>
    </source>
</evidence>
<reference evidence="1" key="1">
    <citation type="submission" date="2018-11" db="EMBL/GenBank/DDBJ databases">
        <authorList>
            <person name="Grassa J C."/>
        </authorList>
    </citation>
    <scope>NUCLEOTIDE SEQUENCE [LARGE SCALE GENOMIC DNA]</scope>
</reference>
<keyword evidence="2" id="KW-1185">Reference proteome</keyword>
<protein>
    <submittedName>
        <fullName evidence="1">Uncharacterized protein</fullName>
    </submittedName>
</protein>
<dbReference type="Proteomes" id="UP000596661">
    <property type="component" value="Chromosome 3"/>
</dbReference>
<sequence>MIIITNKENDSSEVLHGHTTYGLALNIELSLVLKSMLSIPSRIVHVKPCNSLPKSHEMHSGH</sequence>
<proteinExistence type="predicted"/>
<dbReference type="EMBL" id="UZAU01000274">
    <property type="status" value="NOT_ANNOTATED_CDS"/>
    <property type="molecule type" value="Genomic_DNA"/>
</dbReference>
<dbReference type="AlphaFoldDB" id="A0A803QZP2"/>
<accession>A0A803QZP2</accession>
<reference evidence="1" key="2">
    <citation type="submission" date="2021-03" db="UniProtKB">
        <authorList>
            <consortium name="EnsemblPlants"/>
        </authorList>
    </citation>
    <scope>IDENTIFICATION</scope>
</reference>